<evidence type="ECO:0000256" key="1">
    <source>
        <dbReference type="SAM" id="MobiDB-lite"/>
    </source>
</evidence>
<organism evidence="2">
    <name type="scientific">Salvia splendens</name>
    <name type="common">Scarlet sage</name>
    <dbReference type="NCBI Taxonomy" id="180675"/>
    <lineage>
        <taxon>Eukaryota</taxon>
        <taxon>Viridiplantae</taxon>
        <taxon>Streptophyta</taxon>
        <taxon>Embryophyta</taxon>
        <taxon>Tracheophyta</taxon>
        <taxon>Spermatophyta</taxon>
        <taxon>Magnoliopsida</taxon>
        <taxon>eudicotyledons</taxon>
        <taxon>Gunneridae</taxon>
        <taxon>Pentapetalae</taxon>
        <taxon>asterids</taxon>
        <taxon>lamiids</taxon>
        <taxon>Lamiales</taxon>
        <taxon>Lamiaceae</taxon>
        <taxon>Nepetoideae</taxon>
        <taxon>Mentheae</taxon>
        <taxon>Salviinae</taxon>
        <taxon>Salvia</taxon>
        <taxon>Salvia subgen. Calosphace</taxon>
        <taxon>core Calosphace</taxon>
    </lineage>
</organism>
<gene>
    <name evidence="2" type="ORF">SASPL_143089</name>
</gene>
<feature type="compositionally biased region" description="Basic and acidic residues" evidence="1">
    <location>
        <begin position="175"/>
        <end position="185"/>
    </location>
</feature>
<evidence type="ECO:0000313" key="3">
    <source>
        <dbReference type="Proteomes" id="UP000298416"/>
    </source>
</evidence>
<reference evidence="2" key="1">
    <citation type="submission" date="2018-01" db="EMBL/GenBank/DDBJ databases">
        <authorList>
            <person name="Mao J.F."/>
        </authorList>
    </citation>
    <scope>NUCLEOTIDE SEQUENCE</scope>
    <source>
        <strain evidence="2">Huo1</strain>
        <tissue evidence="2">Leaf</tissue>
    </source>
</reference>
<dbReference type="EMBL" id="PNBA02000016">
    <property type="protein sequence ID" value="KAG6396930.1"/>
    <property type="molecule type" value="Genomic_DNA"/>
</dbReference>
<evidence type="ECO:0000313" key="2">
    <source>
        <dbReference type="EMBL" id="KAG6396930.1"/>
    </source>
</evidence>
<dbReference type="Proteomes" id="UP000298416">
    <property type="component" value="Unassembled WGS sequence"/>
</dbReference>
<reference evidence="2" key="2">
    <citation type="submission" date="2020-08" db="EMBL/GenBank/DDBJ databases">
        <title>Plant Genome Project.</title>
        <authorList>
            <person name="Zhang R.-G."/>
        </authorList>
    </citation>
    <scope>NUCLEOTIDE SEQUENCE</scope>
    <source>
        <strain evidence="2">Huo1</strain>
        <tissue evidence="2">Leaf</tissue>
    </source>
</reference>
<feature type="region of interest" description="Disordered" evidence="1">
    <location>
        <begin position="44"/>
        <end position="69"/>
    </location>
</feature>
<keyword evidence="3" id="KW-1185">Reference proteome</keyword>
<protein>
    <recommendedName>
        <fullName evidence="4">BZIP domain-containing protein</fullName>
    </recommendedName>
</protein>
<sequence>MVFPGTCFFHRGIFNQMDGSLLLHHDEKEAARSPDDISVRRLKNRERQRRYRARKRQEADLRKASSIDQSTPVHYQPLHTEFLSVPLEVDISVSGIAPDYLTRIHCQRDWKKDARTAHMHKNSETCPLNNGGTVISSESSAIFVDGGGHQENPLLNPSNTPISANGLSSSRRHWKAEARNKRISE</sequence>
<feature type="compositionally biased region" description="Polar residues" evidence="1">
    <location>
        <begin position="153"/>
        <end position="169"/>
    </location>
</feature>
<evidence type="ECO:0008006" key="4">
    <source>
        <dbReference type="Google" id="ProtNLM"/>
    </source>
</evidence>
<name>A0A8X8WK87_SALSN</name>
<proteinExistence type="predicted"/>
<feature type="compositionally biased region" description="Basic residues" evidence="1">
    <location>
        <begin position="44"/>
        <end position="55"/>
    </location>
</feature>
<feature type="compositionally biased region" description="Basic and acidic residues" evidence="1">
    <location>
        <begin position="56"/>
        <end position="65"/>
    </location>
</feature>
<accession>A0A8X8WK87</accession>
<comment type="caution">
    <text evidence="2">The sequence shown here is derived from an EMBL/GenBank/DDBJ whole genome shotgun (WGS) entry which is preliminary data.</text>
</comment>
<dbReference type="AlphaFoldDB" id="A0A8X8WK87"/>
<feature type="region of interest" description="Disordered" evidence="1">
    <location>
        <begin position="149"/>
        <end position="185"/>
    </location>
</feature>